<keyword evidence="2" id="KW-1185">Reference proteome</keyword>
<evidence type="ECO:0000313" key="1">
    <source>
        <dbReference type="EMBL" id="KAF9450284.1"/>
    </source>
</evidence>
<organism evidence="1 2">
    <name type="scientific">Macrolepiota fuliginosa MF-IS2</name>
    <dbReference type="NCBI Taxonomy" id="1400762"/>
    <lineage>
        <taxon>Eukaryota</taxon>
        <taxon>Fungi</taxon>
        <taxon>Dikarya</taxon>
        <taxon>Basidiomycota</taxon>
        <taxon>Agaricomycotina</taxon>
        <taxon>Agaricomycetes</taxon>
        <taxon>Agaricomycetidae</taxon>
        <taxon>Agaricales</taxon>
        <taxon>Agaricineae</taxon>
        <taxon>Agaricaceae</taxon>
        <taxon>Macrolepiota</taxon>
    </lineage>
</organism>
<proteinExistence type="predicted"/>
<dbReference type="AlphaFoldDB" id="A0A9P5XH71"/>
<dbReference type="EMBL" id="MU151108">
    <property type="protein sequence ID" value="KAF9450284.1"/>
    <property type="molecule type" value="Genomic_DNA"/>
</dbReference>
<dbReference type="Proteomes" id="UP000807342">
    <property type="component" value="Unassembled WGS sequence"/>
</dbReference>
<protein>
    <submittedName>
        <fullName evidence="1">Uncharacterized protein</fullName>
    </submittedName>
</protein>
<reference evidence="1" key="1">
    <citation type="submission" date="2020-11" db="EMBL/GenBank/DDBJ databases">
        <authorList>
            <consortium name="DOE Joint Genome Institute"/>
            <person name="Ahrendt S."/>
            <person name="Riley R."/>
            <person name="Andreopoulos W."/>
            <person name="Labutti K."/>
            <person name="Pangilinan J."/>
            <person name="Ruiz-Duenas F.J."/>
            <person name="Barrasa J.M."/>
            <person name="Sanchez-Garcia M."/>
            <person name="Camarero S."/>
            <person name="Miyauchi S."/>
            <person name="Serrano A."/>
            <person name="Linde D."/>
            <person name="Babiker R."/>
            <person name="Drula E."/>
            <person name="Ayuso-Fernandez I."/>
            <person name="Pacheco R."/>
            <person name="Padilla G."/>
            <person name="Ferreira P."/>
            <person name="Barriuso J."/>
            <person name="Kellner H."/>
            <person name="Castanera R."/>
            <person name="Alfaro M."/>
            <person name="Ramirez L."/>
            <person name="Pisabarro A.G."/>
            <person name="Kuo A."/>
            <person name="Tritt A."/>
            <person name="Lipzen A."/>
            <person name="He G."/>
            <person name="Yan M."/>
            <person name="Ng V."/>
            <person name="Cullen D."/>
            <person name="Martin F."/>
            <person name="Rosso M.-N."/>
            <person name="Henrissat B."/>
            <person name="Hibbett D."/>
            <person name="Martinez A.T."/>
            <person name="Grigoriev I.V."/>
        </authorList>
    </citation>
    <scope>NUCLEOTIDE SEQUENCE</scope>
    <source>
        <strain evidence="1">MF-IS2</strain>
    </source>
</reference>
<name>A0A9P5XH71_9AGAR</name>
<sequence length="493" mass="55242">MGLLSPPDRRETTLFLFCIAIYILAYNLESSLQLLGVDSVATSGAVFTRIGLGKTRTIGSDGRKPSGWRDKLELAIYGDWGWDEGHVAGNGDERSQRAGTGRHGATWANRREVGKVAGKLFGEVPVDQALQWWRDDVPETKILKHTAGYTVLDNVFIFNGGVYLVADDTKDFPAVAAIVSSTGQGFGRWSLVTRRQAASMFGGFGGVIRGVSWMAADNSPHNSTLLSLWRTYSSLDPTIDSEGRTRLAPPHRLIFPHNSVFTDPNPEFEQHTIRRRRADTGFNPYLAKAAFPHLTVMYFEDFDDYSKMQVPFVFERLVVADREAASKALESSEPEFITPFDQLEASEFWWEPVRRTMESFLDLSEHSSSSATTKVVTYIVTQDNDEGRSAKLKEEDHEKLVSALKKMERNTGCEVHIISDDTRRTAWIERMEAIVRSTVVLGAYGDHLMDFAFMKRAPQATLMEFYPTGRFVHDRAVVAKSLGQQYVAWSGAK</sequence>
<gene>
    <name evidence="1" type="ORF">P691DRAFT_665614</name>
</gene>
<comment type="caution">
    <text evidence="1">The sequence shown here is derived from an EMBL/GenBank/DDBJ whole genome shotgun (WGS) entry which is preliminary data.</text>
</comment>
<evidence type="ECO:0000313" key="2">
    <source>
        <dbReference type="Proteomes" id="UP000807342"/>
    </source>
</evidence>
<dbReference type="OrthoDB" id="529273at2759"/>
<accession>A0A9P5XH71</accession>